<dbReference type="EMBL" id="CP018799">
    <property type="protein sequence ID" value="ATX80158.1"/>
    <property type="molecule type" value="Genomic_DNA"/>
</dbReference>
<reference evidence="3 4" key="1">
    <citation type="submission" date="2016-12" db="EMBL/GenBank/DDBJ databases">
        <title>Isolation and genomic insights into novel planktonic Zetaproteobacteria from stratified waters of the Chesapeake Bay.</title>
        <authorList>
            <person name="McAllister S.M."/>
            <person name="Kato S."/>
            <person name="Chan C.S."/>
            <person name="Chiu B.K."/>
            <person name="Field E.K."/>
        </authorList>
    </citation>
    <scope>NUCLEOTIDE SEQUENCE [LARGE SCALE GENOMIC DNA]</scope>
    <source>
        <strain evidence="3 4">CP-5</strain>
    </source>
</reference>
<accession>A0A2K8KYU4</accession>
<evidence type="ECO:0000256" key="2">
    <source>
        <dbReference type="SAM" id="SignalP"/>
    </source>
</evidence>
<name>A0A2K8KYU4_MARES</name>
<proteinExistence type="predicted"/>
<feature type="compositionally biased region" description="Polar residues" evidence="1">
    <location>
        <begin position="33"/>
        <end position="52"/>
    </location>
</feature>
<dbReference type="Proteomes" id="UP000231701">
    <property type="component" value="Chromosome"/>
</dbReference>
<feature type="chain" id="PRO_5015004730" description="Lipoprotein" evidence="2">
    <location>
        <begin position="22"/>
        <end position="52"/>
    </location>
</feature>
<gene>
    <name evidence="3" type="ORF">Ga0123461_1745</name>
</gene>
<evidence type="ECO:0000256" key="1">
    <source>
        <dbReference type="SAM" id="MobiDB-lite"/>
    </source>
</evidence>
<feature type="signal peptide" evidence="2">
    <location>
        <begin position="1"/>
        <end position="21"/>
    </location>
</feature>
<organism evidence="3 4">
    <name type="scientific">Mariprofundus aestuarium</name>
    <dbReference type="NCBI Taxonomy" id="1921086"/>
    <lineage>
        <taxon>Bacteria</taxon>
        <taxon>Pseudomonadati</taxon>
        <taxon>Pseudomonadota</taxon>
        <taxon>Candidatius Mariprofundia</taxon>
        <taxon>Mariprofundales</taxon>
        <taxon>Mariprofundaceae</taxon>
        <taxon>Mariprofundus</taxon>
    </lineage>
</organism>
<keyword evidence="4" id="KW-1185">Reference proteome</keyword>
<keyword evidence="2" id="KW-0732">Signal</keyword>
<evidence type="ECO:0008006" key="5">
    <source>
        <dbReference type="Google" id="ProtNLM"/>
    </source>
</evidence>
<dbReference type="PROSITE" id="PS51257">
    <property type="entry name" value="PROKAR_LIPOPROTEIN"/>
    <property type="match status" value="1"/>
</dbReference>
<dbReference type="KEGG" id="maes:Ga0123461_1745"/>
<feature type="region of interest" description="Disordered" evidence="1">
    <location>
        <begin position="26"/>
        <end position="52"/>
    </location>
</feature>
<sequence>MRIKALLMSFIIGLFSLSLIACSDHGHSHDPVTEQSDTQQTAPNPTTHDNLD</sequence>
<evidence type="ECO:0000313" key="4">
    <source>
        <dbReference type="Proteomes" id="UP000231701"/>
    </source>
</evidence>
<dbReference type="AlphaFoldDB" id="A0A2K8KYU4"/>
<evidence type="ECO:0000313" key="3">
    <source>
        <dbReference type="EMBL" id="ATX80158.1"/>
    </source>
</evidence>
<protein>
    <recommendedName>
        <fullName evidence="5">Lipoprotein</fullName>
    </recommendedName>
</protein>